<feature type="chain" id="PRO_5030896897" evidence="2">
    <location>
        <begin position="29"/>
        <end position="189"/>
    </location>
</feature>
<dbReference type="PROSITE" id="PS51257">
    <property type="entry name" value="PROKAR_LIPOPROTEIN"/>
    <property type="match status" value="1"/>
</dbReference>
<evidence type="ECO:0000313" key="4">
    <source>
        <dbReference type="Proteomes" id="UP000562045"/>
    </source>
</evidence>
<evidence type="ECO:0000256" key="1">
    <source>
        <dbReference type="SAM" id="MobiDB-lite"/>
    </source>
</evidence>
<keyword evidence="2" id="KW-0732">Signal</keyword>
<feature type="compositionally biased region" description="Low complexity" evidence="1">
    <location>
        <begin position="162"/>
        <end position="189"/>
    </location>
</feature>
<accession>A0A7Y9ZFF9</accession>
<dbReference type="EMBL" id="JACBZM010000001">
    <property type="protein sequence ID" value="NYI44449.1"/>
    <property type="molecule type" value="Genomic_DNA"/>
</dbReference>
<feature type="signal peptide" evidence="2">
    <location>
        <begin position="1"/>
        <end position="28"/>
    </location>
</feature>
<evidence type="ECO:0000313" key="3">
    <source>
        <dbReference type="EMBL" id="NYI44449.1"/>
    </source>
</evidence>
<gene>
    <name evidence="3" type="ORF">BJ993_001529</name>
</gene>
<dbReference type="AlphaFoldDB" id="A0A7Y9ZFF9"/>
<evidence type="ECO:0000256" key="2">
    <source>
        <dbReference type="SAM" id="SignalP"/>
    </source>
</evidence>
<name>A0A7Y9ZFF9_9ACTN</name>
<sequence>MSRRTRLARALATALLAGLLAGCGTTEARSAADDVPALAAALAEVDDAMAARRYPAAQRLLRQLIADVRRFEETGDLDGAAASDIEAAARALLRELTRRGGPATDLPTATSDGADEGDEPTGEATPRPHKSRSSEPTPAPTPESTAPPTAEPSGTTEPLDPTPTAGTEPATEEAPAPSEQATPAAVTTP</sequence>
<feature type="compositionally biased region" description="Low complexity" evidence="1">
    <location>
        <begin position="142"/>
        <end position="153"/>
    </location>
</feature>
<protein>
    <submittedName>
        <fullName evidence="3">Uncharacterized protein</fullName>
    </submittedName>
</protein>
<proteinExistence type="predicted"/>
<feature type="region of interest" description="Disordered" evidence="1">
    <location>
        <begin position="96"/>
        <end position="189"/>
    </location>
</feature>
<dbReference type="RefSeq" id="WP_179648300.1">
    <property type="nucleotide sequence ID" value="NZ_JACBZM010000001.1"/>
</dbReference>
<reference evidence="3 4" key="1">
    <citation type="submission" date="2020-07" db="EMBL/GenBank/DDBJ databases">
        <title>Sequencing the genomes of 1000 actinobacteria strains.</title>
        <authorList>
            <person name="Klenk H.-P."/>
        </authorList>
    </citation>
    <scope>NUCLEOTIDE SEQUENCE [LARGE SCALE GENOMIC DNA]</scope>
    <source>
        <strain evidence="3 4">DSM 15131</strain>
    </source>
</reference>
<dbReference type="Proteomes" id="UP000562045">
    <property type="component" value="Unassembled WGS sequence"/>
</dbReference>
<comment type="caution">
    <text evidence="3">The sequence shown here is derived from an EMBL/GenBank/DDBJ whole genome shotgun (WGS) entry which is preliminary data.</text>
</comment>
<organism evidence="3 4">
    <name type="scientific">Nocardioides aromaticivorans</name>
    <dbReference type="NCBI Taxonomy" id="200618"/>
    <lineage>
        <taxon>Bacteria</taxon>
        <taxon>Bacillati</taxon>
        <taxon>Actinomycetota</taxon>
        <taxon>Actinomycetes</taxon>
        <taxon>Propionibacteriales</taxon>
        <taxon>Nocardioidaceae</taxon>
        <taxon>Nocardioides</taxon>
    </lineage>
</organism>